<sequence>MAPDDLLIQGAKLFDGHRFLPPGCLLVRQGRVAALAERLTPPAGVPVLDARGSTVLPGLIDAHVHVLPGALQAALRAGVTTEVDLFADPRLVGSLRQQAAADPGAADLRSAGIGATAPGGHPTRLVERGLLPPFPTVAGPEEAEDFVAARVAEGSHLLKVVLEDGTTTGHPCPSLTADTVRALVSAAHARGLLVVAHVLTQAHALVAIGAGVDGLAHLFVDEPPAPQFLDAVAQGDVFVVPTLTSLAARAGHHRGRALAADPHLGPSLDPRQRATLEMDFPAAPGARADLGHALSTVDRLHRAGRRILAGTDASSPGTAHGASLHDELLLLVEAGLPTAAALAAATSAPAAALGLPDRGALTPGLRADLLLVDGDPELDVTRTRHVVQVWRAGRRGT</sequence>
<dbReference type="InterPro" id="IPR051781">
    <property type="entry name" value="Metallo-dep_Hydrolase"/>
</dbReference>
<dbReference type="Gene3D" id="2.30.40.10">
    <property type="entry name" value="Urease, subunit C, domain 1"/>
    <property type="match status" value="1"/>
</dbReference>
<feature type="domain" description="Amidohydrolase-related" evidence="1">
    <location>
        <begin position="54"/>
        <end position="393"/>
    </location>
</feature>
<dbReference type="Gene3D" id="3.40.50.10910">
    <property type="entry name" value="Amidohydrolase"/>
    <property type="match status" value="1"/>
</dbReference>
<evidence type="ECO:0000313" key="2">
    <source>
        <dbReference type="EMBL" id="SDL86362.1"/>
    </source>
</evidence>
<proteinExistence type="predicted"/>
<dbReference type="AlphaFoldDB" id="A0A1G9NIF9"/>
<name>A0A1G9NIF9_9ACTN</name>
<dbReference type="InterPro" id="IPR032466">
    <property type="entry name" value="Metal_Hydrolase"/>
</dbReference>
<organism evidence="2 3">
    <name type="scientific">Geodermatophilus siccatus</name>
    <dbReference type="NCBI Taxonomy" id="1137991"/>
    <lineage>
        <taxon>Bacteria</taxon>
        <taxon>Bacillati</taxon>
        <taxon>Actinomycetota</taxon>
        <taxon>Actinomycetes</taxon>
        <taxon>Geodermatophilales</taxon>
        <taxon>Geodermatophilaceae</taxon>
        <taxon>Geodermatophilus</taxon>
    </lineage>
</organism>
<dbReference type="Gene3D" id="1.20.58.520">
    <property type="entry name" value="Amidohydrolase"/>
    <property type="match status" value="1"/>
</dbReference>
<dbReference type="PANTHER" id="PTHR43135:SF3">
    <property type="entry name" value="ALPHA-D-RIBOSE 1-METHYLPHOSPHONATE 5-TRIPHOSPHATE DIPHOSPHATASE"/>
    <property type="match status" value="1"/>
</dbReference>
<dbReference type="PANTHER" id="PTHR43135">
    <property type="entry name" value="ALPHA-D-RIBOSE 1-METHYLPHOSPHONATE 5-TRIPHOSPHATE DIPHOSPHATASE"/>
    <property type="match status" value="1"/>
</dbReference>
<dbReference type="STRING" id="1137991.SAMN05660642_01053"/>
<dbReference type="RefSeq" id="WP_175479431.1">
    <property type="nucleotide sequence ID" value="NZ_FNHE01000002.1"/>
</dbReference>
<gene>
    <name evidence="2" type="ORF">SAMN05660642_01053</name>
</gene>
<dbReference type="Proteomes" id="UP000198680">
    <property type="component" value="Unassembled WGS sequence"/>
</dbReference>
<dbReference type="EMBL" id="FNHE01000002">
    <property type="protein sequence ID" value="SDL86362.1"/>
    <property type="molecule type" value="Genomic_DNA"/>
</dbReference>
<dbReference type="InterPro" id="IPR006680">
    <property type="entry name" value="Amidohydro-rel"/>
</dbReference>
<dbReference type="InterPro" id="IPR011059">
    <property type="entry name" value="Metal-dep_hydrolase_composite"/>
</dbReference>
<dbReference type="Pfam" id="PF01979">
    <property type="entry name" value="Amidohydro_1"/>
    <property type="match status" value="1"/>
</dbReference>
<dbReference type="SUPFAM" id="SSF51556">
    <property type="entry name" value="Metallo-dependent hydrolases"/>
    <property type="match status" value="1"/>
</dbReference>
<protein>
    <submittedName>
        <fullName evidence="2">Imidazolonepropionase</fullName>
    </submittedName>
</protein>
<accession>A0A1G9NIF9</accession>
<keyword evidence="3" id="KW-1185">Reference proteome</keyword>
<dbReference type="GO" id="GO:0016810">
    <property type="term" value="F:hydrolase activity, acting on carbon-nitrogen (but not peptide) bonds"/>
    <property type="evidence" value="ECO:0007669"/>
    <property type="project" value="InterPro"/>
</dbReference>
<reference evidence="3" key="1">
    <citation type="submission" date="2016-10" db="EMBL/GenBank/DDBJ databases">
        <authorList>
            <person name="Varghese N."/>
            <person name="Submissions S."/>
        </authorList>
    </citation>
    <scope>NUCLEOTIDE SEQUENCE [LARGE SCALE GENOMIC DNA]</scope>
    <source>
        <strain evidence="3">DSM 45419</strain>
    </source>
</reference>
<dbReference type="Gene3D" id="3.30.110.90">
    <property type="entry name" value="Amidohydrolase"/>
    <property type="match status" value="1"/>
</dbReference>
<dbReference type="SUPFAM" id="SSF51338">
    <property type="entry name" value="Composite domain of metallo-dependent hydrolases"/>
    <property type="match status" value="1"/>
</dbReference>
<evidence type="ECO:0000259" key="1">
    <source>
        <dbReference type="Pfam" id="PF01979"/>
    </source>
</evidence>
<evidence type="ECO:0000313" key="3">
    <source>
        <dbReference type="Proteomes" id="UP000198680"/>
    </source>
</evidence>